<evidence type="ECO:0000256" key="2">
    <source>
        <dbReference type="ARBA" id="ARBA00022679"/>
    </source>
</evidence>
<dbReference type="Pfam" id="PF00201">
    <property type="entry name" value="UDPGT"/>
    <property type="match status" value="1"/>
</dbReference>
<keyword evidence="5" id="KW-1133">Transmembrane helix</keyword>
<keyword evidence="3 6" id="KW-0328">Glycosyltransferase</keyword>
<dbReference type="FunFam" id="3.40.50.2000:FF:000055">
    <property type="entry name" value="Glycosyltransferase"/>
    <property type="match status" value="1"/>
</dbReference>
<accession>A0A5B7A631</accession>
<keyword evidence="5" id="KW-0812">Transmembrane</keyword>
<proteinExistence type="inferred from homology"/>
<dbReference type="GO" id="GO:0080043">
    <property type="term" value="F:quercetin 3-O-glucosyltransferase activity"/>
    <property type="evidence" value="ECO:0007669"/>
    <property type="project" value="TreeGrafter"/>
</dbReference>
<dbReference type="FunFam" id="3.40.50.2000:FF:000027">
    <property type="entry name" value="Glycosyltransferase"/>
    <property type="match status" value="1"/>
</dbReference>
<sequence>MDSAVTVVEKPHAVCIPYPAQSHIKAMMKLAKLLRHKGFHITFVNTEFNHRRFLKSRGPNSLDGLPDFQFKTIPDGLPPSDADATQDIPSLCQSTRKNCFAPFCELVSKLNVDTTASQNNIPPATCILSDGFMTFTIDAAEALGIPVVLFWTLAACGFMGFYQLHILKEKGLTPLKDASYLTNGHLDRTIDWIPVMKHVCLKDLPGILGTTDPNDIALNFTMEAAERASKASANIVHTFDALEQDVLDTLSSMLPHVYSIGPLQLLLNQISEEEQQLNSIGYNLWKEETECLQWLDSMEPNSVIYVNFGSVAVMTPQQLIEFGWGLANSKHYFLWIIRPDLVVNNCSSILPAEFLVETKERCLIVRWCQQELVLNHPSVGGFFTHSGWNSTIESLSAGVPMICLPFLGDQQTNCIYTCTEWGIGMEVGSDVKRDEVEKLVRELMEGEEGKKLKNKAMEWKKMAEEATRPDGSSSLNLDKIGEQISAIKKLDFHSPNNPTTT</sequence>
<evidence type="ECO:0000256" key="5">
    <source>
        <dbReference type="SAM" id="Phobius"/>
    </source>
</evidence>
<evidence type="ECO:0000256" key="4">
    <source>
        <dbReference type="RuleBase" id="RU362057"/>
    </source>
</evidence>
<evidence type="ECO:0000256" key="1">
    <source>
        <dbReference type="ARBA" id="ARBA00009995"/>
    </source>
</evidence>
<keyword evidence="2 3" id="KW-0808">Transferase</keyword>
<dbReference type="InterPro" id="IPR035595">
    <property type="entry name" value="UDP_glycos_trans_CS"/>
</dbReference>
<keyword evidence="5" id="KW-0472">Membrane</keyword>
<dbReference type="EMBL" id="GHES01021215">
    <property type="protein sequence ID" value="MPA51774.1"/>
    <property type="molecule type" value="Transcribed_RNA"/>
</dbReference>
<gene>
    <name evidence="6" type="ORF">Din_021215</name>
</gene>
<feature type="transmembrane region" description="Helical" evidence="5">
    <location>
        <begin position="143"/>
        <end position="162"/>
    </location>
</feature>
<comment type="similarity">
    <text evidence="1 3">Belongs to the UDP-glycosyltransferase family.</text>
</comment>
<dbReference type="GO" id="GO:0080044">
    <property type="term" value="F:quercetin 7-O-glucosyltransferase activity"/>
    <property type="evidence" value="ECO:0007669"/>
    <property type="project" value="TreeGrafter"/>
</dbReference>
<name>A0A5B7A631_DAVIN</name>
<protein>
    <recommendedName>
        <fullName evidence="4">Glycosyltransferase</fullName>
        <ecNumber evidence="4">2.4.1.-</ecNumber>
    </recommendedName>
</protein>
<organism evidence="6">
    <name type="scientific">Davidia involucrata</name>
    <name type="common">Dove tree</name>
    <dbReference type="NCBI Taxonomy" id="16924"/>
    <lineage>
        <taxon>Eukaryota</taxon>
        <taxon>Viridiplantae</taxon>
        <taxon>Streptophyta</taxon>
        <taxon>Embryophyta</taxon>
        <taxon>Tracheophyta</taxon>
        <taxon>Spermatophyta</taxon>
        <taxon>Magnoliopsida</taxon>
        <taxon>eudicotyledons</taxon>
        <taxon>Gunneridae</taxon>
        <taxon>Pentapetalae</taxon>
        <taxon>asterids</taxon>
        <taxon>Cornales</taxon>
        <taxon>Nyssaceae</taxon>
        <taxon>Davidia</taxon>
    </lineage>
</organism>
<dbReference type="PANTHER" id="PTHR11926">
    <property type="entry name" value="GLUCOSYL/GLUCURONOSYL TRANSFERASES"/>
    <property type="match status" value="1"/>
</dbReference>
<evidence type="ECO:0000256" key="3">
    <source>
        <dbReference type="RuleBase" id="RU003718"/>
    </source>
</evidence>
<evidence type="ECO:0000313" key="6">
    <source>
        <dbReference type="EMBL" id="MPA51774.1"/>
    </source>
</evidence>
<dbReference type="PROSITE" id="PS00375">
    <property type="entry name" value="UDPGT"/>
    <property type="match status" value="1"/>
</dbReference>
<dbReference type="Gene3D" id="3.40.50.2000">
    <property type="entry name" value="Glycogen Phosphorylase B"/>
    <property type="match status" value="2"/>
</dbReference>
<dbReference type="CDD" id="cd03784">
    <property type="entry name" value="GT1_Gtf-like"/>
    <property type="match status" value="1"/>
</dbReference>
<dbReference type="PANTHER" id="PTHR11926:SF1516">
    <property type="entry name" value="GLYCOSYLTRANSFERASE"/>
    <property type="match status" value="1"/>
</dbReference>
<dbReference type="InterPro" id="IPR002213">
    <property type="entry name" value="UDP_glucos_trans"/>
</dbReference>
<dbReference type="AlphaFoldDB" id="A0A5B7A631"/>
<reference evidence="6" key="1">
    <citation type="submission" date="2019-08" db="EMBL/GenBank/DDBJ databases">
        <title>Reference gene set and small RNA set construction with multiple tissues from Davidia involucrata Baill.</title>
        <authorList>
            <person name="Yang H."/>
            <person name="Zhou C."/>
            <person name="Li G."/>
            <person name="Wang J."/>
            <person name="Gao P."/>
            <person name="Wang M."/>
            <person name="Wang R."/>
            <person name="Zhao Y."/>
        </authorList>
    </citation>
    <scope>NUCLEOTIDE SEQUENCE</scope>
    <source>
        <tissue evidence="6">Mixed with DoveR01_LX</tissue>
    </source>
</reference>
<dbReference type="EC" id="2.4.1.-" evidence="4"/>
<dbReference type="SUPFAM" id="SSF53756">
    <property type="entry name" value="UDP-Glycosyltransferase/glycogen phosphorylase"/>
    <property type="match status" value="1"/>
</dbReference>